<evidence type="ECO:0000313" key="3">
    <source>
        <dbReference type="Proteomes" id="UP000299102"/>
    </source>
</evidence>
<organism evidence="2 3">
    <name type="scientific">Eumeta variegata</name>
    <name type="common">Bagworm moth</name>
    <name type="synonym">Eumeta japonica</name>
    <dbReference type="NCBI Taxonomy" id="151549"/>
    <lineage>
        <taxon>Eukaryota</taxon>
        <taxon>Metazoa</taxon>
        <taxon>Ecdysozoa</taxon>
        <taxon>Arthropoda</taxon>
        <taxon>Hexapoda</taxon>
        <taxon>Insecta</taxon>
        <taxon>Pterygota</taxon>
        <taxon>Neoptera</taxon>
        <taxon>Endopterygota</taxon>
        <taxon>Lepidoptera</taxon>
        <taxon>Glossata</taxon>
        <taxon>Ditrysia</taxon>
        <taxon>Tineoidea</taxon>
        <taxon>Psychidae</taxon>
        <taxon>Oiketicinae</taxon>
        <taxon>Eumeta</taxon>
    </lineage>
</organism>
<feature type="signal peptide" evidence="1">
    <location>
        <begin position="1"/>
        <end position="42"/>
    </location>
</feature>
<name>A0A4C1VFQ6_EUMVA</name>
<keyword evidence="1" id="KW-0732">Signal</keyword>
<evidence type="ECO:0000313" key="2">
    <source>
        <dbReference type="EMBL" id="GBP37463.1"/>
    </source>
</evidence>
<evidence type="ECO:0000256" key="1">
    <source>
        <dbReference type="SAM" id="SignalP"/>
    </source>
</evidence>
<dbReference type="Proteomes" id="UP000299102">
    <property type="component" value="Unassembled WGS sequence"/>
</dbReference>
<comment type="caution">
    <text evidence="2">The sequence shown here is derived from an EMBL/GenBank/DDBJ whole genome shotgun (WGS) entry which is preliminary data.</text>
</comment>
<reference evidence="2 3" key="1">
    <citation type="journal article" date="2019" name="Commun. Biol.">
        <title>The bagworm genome reveals a unique fibroin gene that provides high tensile strength.</title>
        <authorList>
            <person name="Kono N."/>
            <person name="Nakamura H."/>
            <person name="Ohtoshi R."/>
            <person name="Tomita M."/>
            <person name="Numata K."/>
            <person name="Arakawa K."/>
        </authorList>
    </citation>
    <scope>NUCLEOTIDE SEQUENCE [LARGE SCALE GENOMIC DNA]</scope>
</reference>
<accession>A0A4C1VFQ6</accession>
<dbReference type="EMBL" id="BGZK01000334">
    <property type="protein sequence ID" value="GBP37463.1"/>
    <property type="molecule type" value="Genomic_DNA"/>
</dbReference>
<protein>
    <submittedName>
        <fullName evidence="2">Uncharacterized protein</fullName>
    </submittedName>
</protein>
<dbReference type="AlphaFoldDB" id="A0A4C1VFQ6"/>
<keyword evidence="3" id="KW-1185">Reference proteome</keyword>
<feature type="chain" id="PRO_5020023241" evidence="1">
    <location>
        <begin position="43"/>
        <end position="166"/>
    </location>
</feature>
<proteinExistence type="predicted"/>
<gene>
    <name evidence="2" type="ORF">EVAR_79396_1</name>
</gene>
<sequence length="166" mass="18007">MKILFSYSKGDVVEAVTDRVMRRGCGWPAVLLLLLLACAAAASQDRRNGALWQRRCRRPAERTTSPPAQQLSRGVAHSELAGTCEFLTGNSLLHKERSSAGARARARARARAAGRSLFTTGGPGRGAPAVEALPLRTPDTVRKKFAGRCSCVQWGHSFAMIIFICR</sequence>